<evidence type="ECO:0000256" key="8">
    <source>
        <dbReference type="ARBA" id="ARBA00023267"/>
    </source>
</evidence>
<dbReference type="InterPro" id="IPR004409">
    <property type="entry name" value="Biotin_operon_repress_HTH"/>
</dbReference>
<feature type="binding site" evidence="10">
    <location>
        <position position="183"/>
    </location>
    <ligand>
        <name>biotin</name>
        <dbReference type="ChEBI" id="CHEBI:57586"/>
    </ligand>
</feature>
<dbReference type="InterPro" id="IPR045864">
    <property type="entry name" value="aa-tRNA-synth_II/BPL/LPL"/>
</dbReference>
<evidence type="ECO:0000256" key="1">
    <source>
        <dbReference type="ARBA" id="ARBA00022491"/>
    </source>
</evidence>
<evidence type="ECO:0000256" key="6">
    <source>
        <dbReference type="ARBA" id="ARBA00023125"/>
    </source>
</evidence>
<dbReference type="InterPro" id="IPR003142">
    <property type="entry name" value="BPL_C"/>
</dbReference>
<dbReference type="SUPFAM" id="SSF50037">
    <property type="entry name" value="C-terminal domain of transcriptional repressors"/>
    <property type="match status" value="1"/>
</dbReference>
<keyword evidence="6 10" id="KW-0238">DNA-binding</keyword>
<gene>
    <name evidence="10 12" type="primary">birA</name>
    <name evidence="12" type="ORF">Q9312_09390</name>
</gene>
<dbReference type="InterPro" id="IPR013196">
    <property type="entry name" value="HTH_11"/>
</dbReference>
<evidence type="ECO:0000256" key="4">
    <source>
        <dbReference type="ARBA" id="ARBA00022840"/>
    </source>
</evidence>
<evidence type="ECO:0000256" key="3">
    <source>
        <dbReference type="ARBA" id="ARBA00022741"/>
    </source>
</evidence>
<dbReference type="GO" id="GO:0006355">
    <property type="term" value="P:regulation of DNA-templated transcription"/>
    <property type="evidence" value="ECO:0007669"/>
    <property type="project" value="UniProtKB-UniRule"/>
</dbReference>
<keyword evidence="13" id="KW-1185">Reference proteome</keyword>
<dbReference type="CDD" id="cd16442">
    <property type="entry name" value="BPL"/>
    <property type="match status" value="1"/>
</dbReference>
<dbReference type="RefSeq" id="WP_309204353.1">
    <property type="nucleotide sequence ID" value="NZ_CP133548.1"/>
</dbReference>
<feature type="DNA-binding region" description="H-T-H motif" evidence="10">
    <location>
        <begin position="18"/>
        <end position="37"/>
    </location>
</feature>
<dbReference type="SUPFAM" id="SSF55681">
    <property type="entry name" value="Class II aaRS and biotin synthetases"/>
    <property type="match status" value="1"/>
</dbReference>
<dbReference type="InterPro" id="IPR030855">
    <property type="entry name" value="Bifunct_BirA"/>
</dbReference>
<evidence type="ECO:0000256" key="10">
    <source>
        <dbReference type="HAMAP-Rule" id="MF_00978"/>
    </source>
</evidence>
<name>A0AA51X8A9_9GAMM</name>
<dbReference type="Gene3D" id="1.10.10.10">
    <property type="entry name" value="Winged helix-like DNA-binding domain superfamily/Winged helix DNA-binding domain"/>
    <property type="match status" value="1"/>
</dbReference>
<evidence type="ECO:0000256" key="7">
    <source>
        <dbReference type="ARBA" id="ARBA00023163"/>
    </source>
</evidence>
<dbReference type="PANTHER" id="PTHR12835">
    <property type="entry name" value="BIOTIN PROTEIN LIGASE"/>
    <property type="match status" value="1"/>
</dbReference>
<dbReference type="Pfam" id="PF03099">
    <property type="entry name" value="BPL_LplA_LipB"/>
    <property type="match status" value="1"/>
</dbReference>
<keyword evidence="4 10" id="KW-0067">ATP-binding</keyword>
<dbReference type="GO" id="GO:0003677">
    <property type="term" value="F:DNA binding"/>
    <property type="evidence" value="ECO:0007669"/>
    <property type="project" value="UniProtKB-UniRule"/>
</dbReference>
<feature type="domain" description="BPL/LPL catalytic" evidence="11">
    <location>
        <begin position="71"/>
        <end position="250"/>
    </location>
</feature>
<dbReference type="InterPro" id="IPR036390">
    <property type="entry name" value="WH_DNA-bd_sf"/>
</dbReference>
<dbReference type="Gene3D" id="2.30.30.100">
    <property type="match status" value="1"/>
</dbReference>
<dbReference type="Pfam" id="PF02237">
    <property type="entry name" value="BPL_C"/>
    <property type="match status" value="1"/>
</dbReference>
<evidence type="ECO:0000313" key="13">
    <source>
        <dbReference type="Proteomes" id="UP001239782"/>
    </source>
</evidence>
<dbReference type="GO" id="GO:0005524">
    <property type="term" value="F:ATP binding"/>
    <property type="evidence" value="ECO:0007669"/>
    <property type="project" value="UniProtKB-UniRule"/>
</dbReference>
<dbReference type="Gene3D" id="3.30.930.10">
    <property type="entry name" value="Bira Bifunctional Protein, Domain 2"/>
    <property type="match status" value="1"/>
</dbReference>
<keyword evidence="2 10" id="KW-0436">Ligase</keyword>
<dbReference type="NCBIfam" id="NF008847">
    <property type="entry name" value="PRK11886.1-2"/>
    <property type="match status" value="1"/>
</dbReference>
<comment type="similarity">
    <text evidence="10">Belongs to the biotin--protein ligase family.</text>
</comment>
<protein>
    <recommendedName>
        <fullName evidence="10">Bifunctional ligase/repressor BirA</fullName>
    </recommendedName>
    <alternativeName>
        <fullName evidence="10">Biotin operon repressor</fullName>
    </alternativeName>
    <alternativeName>
        <fullName evidence="10">Biotin--[acetyl-CoA-carboxylase] ligase</fullName>
        <ecNumber evidence="10">6.3.4.15</ecNumber>
    </alternativeName>
    <alternativeName>
        <fullName evidence="10">Biotin--protein ligase</fullName>
    </alternativeName>
    <alternativeName>
        <fullName evidence="10">Biotin-[acetyl-CoA carboxylase] synthetase</fullName>
    </alternativeName>
</protein>
<dbReference type="Proteomes" id="UP001239782">
    <property type="component" value="Chromosome"/>
</dbReference>
<dbReference type="PANTHER" id="PTHR12835:SF5">
    <property type="entry name" value="BIOTIN--PROTEIN LIGASE"/>
    <property type="match status" value="1"/>
</dbReference>
<dbReference type="EMBL" id="CP133548">
    <property type="protein sequence ID" value="WMS89108.1"/>
    <property type="molecule type" value="Genomic_DNA"/>
</dbReference>
<reference evidence="12 13" key="1">
    <citation type="submission" date="2023-08" db="EMBL/GenBank/DDBJ databases">
        <title>Pleionea litopenaei sp. nov., isolated from stomach of juvenile Litopenaeus vannamei.</title>
        <authorList>
            <person name="Rho A.M."/>
            <person name="Hwang C.Y."/>
        </authorList>
    </citation>
    <scope>NUCLEOTIDE SEQUENCE [LARGE SCALE GENOMIC DNA]</scope>
    <source>
        <strain evidence="12 13">HL-JVS1</strain>
    </source>
</reference>
<dbReference type="NCBIfam" id="TIGR00121">
    <property type="entry name" value="birA_ligase"/>
    <property type="match status" value="1"/>
</dbReference>
<dbReference type="KEGG" id="plei:Q9312_09390"/>
<accession>A0AA51X8A9</accession>
<evidence type="ECO:0000313" key="12">
    <source>
        <dbReference type="EMBL" id="WMS89108.1"/>
    </source>
</evidence>
<dbReference type="GO" id="GO:0005737">
    <property type="term" value="C:cytoplasm"/>
    <property type="evidence" value="ECO:0007669"/>
    <property type="project" value="TreeGrafter"/>
</dbReference>
<dbReference type="HAMAP" id="MF_00978">
    <property type="entry name" value="Bifunct_BirA"/>
    <property type="match status" value="1"/>
</dbReference>
<keyword evidence="3 10" id="KW-0547">Nucleotide-binding</keyword>
<dbReference type="Pfam" id="PF08279">
    <property type="entry name" value="HTH_11"/>
    <property type="match status" value="1"/>
</dbReference>
<dbReference type="EC" id="6.3.4.15" evidence="10"/>
<comment type="function">
    <text evidence="10">Acts both as a biotin--[acetyl-CoA-carboxylase] ligase and a biotin-operon repressor. In the presence of ATP, BirA activates biotin to form the BirA-biotinyl-5'-adenylate (BirA-bio-5'-AMP or holoBirA) complex. HoloBirA can either transfer the biotinyl moiety to the biotin carboxyl carrier protein (BCCP) subunit of acetyl-CoA carboxylase, or bind to the biotin operator site and inhibit transcription of the operon.</text>
</comment>
<feature type="binding site" evidence="10">
    <location>
        <begin position="116"/>
        <end position="118"/>
    </location>
    <ligand>
        <name>biotin</name>
        <dbReference type="ChEBI" id="CHEBI:57586"/>
    </ligand>
</feature>
<evidence type="ECO:0000256" key="9">
    <source>
        <dbReference type="ARBA" id="ARBA00047846"/>
    </source>
</evidence>
<dbReference type="InterPro" id="IPR008988">
    <property type="entry name" value="Transcriptional_repressor_C"/>
</dbReference>
<dbReference type="InterPro" id="IPR004408">
    <property type="entry name" value="Biotin_CoA_COase_ligase"/>
</dbReference>
<dbReference type="AlphaFoldDB" id="A0AA51X8A9"/>
<feature type="binding site" evidence="10">
    <location>
        <position position="112"/>
    </location>
    <ligand>
        <name>biotin</name>
        <dbReference type="ChEBI" id="CHEBI:57586"/>
    </ligand>
</feature>
<sequence length="320" mass="35168">MSLSRLVNLLSDGHFHSGESMAQHLGLSRTAVWKYVQELRSMGVDVFSVSGKGYKLPEGIELLSESHICEQLTKAYPNLYSLQVYQSIASTNQALQAIPLSKKFHFCLSEYQSMGRGRQGKSWHSPFARNIYLSVKTRFSKSAKELSGLSVAVGVMIASLLESIGVSSVGLKWPNDLKIGKAKLGGILVELTRPQDSEVVIGIGINWSMPSLSDVGQDWCNLSPMLPQINRNQMVVNLCSALISGLRQFDDEGLTPFLTQWPRYDCLLQKQVNVIRGQRVTTGMAKGIDKTGAILIEVDGTVQPFYGGEISLRVIDDVTG</sequence>
<keyword evidence="8 10" id="KW-0092">Biotin</keyword>
<organism evidence="12 13">
    <name type="scientific">Pleionea litopenaei</name>
    <dbReference type="NCBI Taxonomy" id="3070815"/>
    <lineage>
        <taxon>Bacteria</taxon>
        <taxon>Pseudomonadati</taxon>
        <taxon>Pseudomonadota</taxon>
        <taxon>Gammaproteobacteria</taxon>
        <taxon>Oceanospirillales</taxon>
        <taxon>Pleioneaceae</taxon>
        <taxon>Pleionea</taxon>
    </lineage>
</organism>
<evidence type="ECO:0000256" key="2">
    <source>
        <dbReference type="ARBA" id="ARBA00022598"/>
    </source>
</evidence>
<dbReference type="GO" id="GO:0004077">
    <property type="term" value="F:biotin--[biotin carboxyl-carrier protein] ligase activity"/>
    <property type="evidence" value="ECO:0007669"/>
    <property type="project" value="UniProtKB-UniRule"/>
</dbReference>
<feature type="binding site" evidence="10">
    <location>
        <begin position="90"/>
        <end position="92"/>
    </location>
    <ligand>
        <name>biotin</name>
        <dbReference type="ChEBI" id="CHEBI:57586"/>
    </ligand>
</feature>
<keyword evidence="7 10" id="KW-0804">Transcription</keyword>
<dbReference type="InterPro" id="IPR036388">
    <property type="entry name" value="WH-like_DNA-bd_sf"/>
</dbReference>
<keyword evidence="1 10" id="KW-0678">Repressor</keyword>
<dbReference type="InterPro" id="IPR004143">
    <property type="entry name" value="BPL_LPL_catalytic"/>
</dbReference>
<proteinExistence type="inferred from homology"/>
<evidence type="ECO:0000259" key="11">
    <source>
        <dbReference type="PROSITE" id="PS51733"/>
    </source>
</evidence>
<comment type="catalytic activity">
    <reaction evidence="9 10">
        <text>biotin + L-lysyl-[protein] + ATP = N(6)-biotinyl-L-lysyl-[protein] + AMP + diphosphate + H(+)</text>
        <dbReference type="Rhea" id="RHEA:11756"/>
        <dbReference type="Rhea" id="RHEA-COMP:9752"/>
        <dbReference type="Rhea" id="RHEA-COMP:10505"/>
        <dbReference type="ChEBI" id="CHEBI:15378"/>
        <dbReference type="ChEBI" id="CHEBI:29969"/>
        <dbReference type="ChEBI" id="CHEBI:30616"/>
        <dbReference type="ChEBI" id="CHEBI:33019"/>
        <dbReference type="ChEBI" id="CHEBI:57586"/>
        <dbReference type="ChEBI" id="CHEBI:83144"/>
        <dbReference type="ChEBI" id="CHEBI:456215"/>
        <dbReference type="EC" id="6.3.4.15"/>
    </reaction>
</comment>
<dbReference type="SUPFAM" id="SSF46785">
    <property type="entry name" value="Winged helix' DNA-binding domain"/>
    <property type="match status" value="1"/>
</dbReference>
<evidence type="ECO:0000256" key="5">
    <source>
        <dbReference type="ARBA" id="ARBA00023015"/>
    </source>
</evidence>
<keyword evidence="5 10" id="KW-0805">Transcription regulation</keyword>
<dbReference type="NCBIfam" id="TIGR00122">
    <property type="entry name" value="birA_repr_reg"/>
    <property type="match status" value="1"/>
</dbReference>
<dbReference type="PROSITE" id="PS51733">
    <property type="entry name" value="BPL_LPL_CATALYTIC"/>
    <property type="match status" value="1"/>
</dbReference>